<keyword evidence="3" id="KW-1185">Reference proteome</keyword>
<evidence type="ECO:0000313" key="3">
    <source>
        <dbReference type="Proteomes" id="UP000613840"/>
    </source>
</evidence>
<keyword evidence="1" id="KW-0472">Membrane</keyword>
<reference evidence="2" key="1">
    <citation type="journal article" date="2014" name="Int. J. Syst. Evol. Microbiol.">
        <title>Complete genome sequence of Corynebacterium casei LMG S-19264T (=DSM 44701T), isolated from a smear-ripened cheese.</title>
        <authorList>
            <consortium name="US DOE Joint Genome Institute (JGI-PGF)"/>
            <person name="Walter F."/>
            <person name="Albersmeier A."/>
            <person name="Kalinowski J."/>
            <person name="Ruckert C."/>
        </authorList>
    </citation>
    <scope>NUCLEOTIDE SEQUENCE</scope>
    <source>
        <strain evidence="2">CGMCC 4.7306</strain>
    </source>
</reference>
<proteinExistence type="predicted"/>
<dbReference type="Proteomes" id="UP000613840">
    <property type="component" value="Unassembled WGS sequence"/>
</dbReference>
<name>A0A917W7Q3_9ACTN</name>
<keyword evidence="1" id="KW-1133">Transmembrane helix</keyword>
<dbReference type="AlphaFoldDB" id="A0A917W7Q3"/>
<keyword evidence="1" id="KW-0812">Transmembrane</keyword>
<dbReference type="RefSeq" id="WP_188897815.1">
    <property type="nucleotide sequence ID" value="NZ_BMMZ01000015.1"/>
</dbReference>
<accession>A0A917W7Q3</accession>
<reference evidence="2" key="2">
    <citation type="submission" date="2020-09" db="EMBL/GenBank/DDBJ databases">
        <authorList>
            <person name="Sun Q."/>
            <person name="Zhou Y."/>
        </authorList>
    </citation>
    <scope>NUCLEOTIDE SEQUENCE</scope>
    <source>
        <strain evidence="2">CGMCC 4.7306</strain>
    </source>
</reference>
<comment type="caution">
    <text evidence="2">The sequence shown here is derived from an EMBL/GenBank/DDBJ whole genome shotgun (WGS) entry which is preliminary data.</text>
</comment>
<protein>
    <submittedName>
        <fullName evidence="2">Uncharacterized protein</fullName>
    </submittedName>
</protein>
<evidence type="ECO:0000313" key="2">
    <source>
        <dbReference type="EMBL" id="GGL80624.1"/>
    </source>
</evidence>
<dbReference type="EMBL" id="BMMZ01000015">
    <property type="protein sequence ID" value="GGL80624.1"/>
    <property type="molecule type" value="Genomic_DNA"/>
</dbReference>
<gene>
    <name evidence="2" type="ORF">GCM10011575_43670</name>
</gene>
<organism evidence="2 3">
    <name type="scientific">Microlunatus endophyticus</name>
    <dbReference type="NCBI Taxonomy" id="1716077"/>
    <lineage>
        <taxon>Bacteria</taxon>
        <taxon>Bacillati</taxon>
        <taxon>Actinomycetota</taxon>
        <taxon>Actinomycetes</taxon>
        <taxon>Propionibacteriales</taxon>
        <taxon>Propionibacteriaceae</taxon>
        <taxon>Microlunatus</taxon>
    </lineage>
</organism>
<evidence type="ECO:0000256" key="1">
    <source>
        <dbReference type="SAM" id="Phobius"/>
    </source>
</evidence>
<feature type="transmembrane region" description="Helical" evidence="1">
    <location>
        <begin position="71"/>
        <end position="89"/>
    </location>
</feature>
<sequence length="120" mass="13202">MPVPSYESQREAAAAINARRELGLEYEEQIAAGLAERVEYAVWQQRQADDGRTRIELAKLEDTKLERGQRLALTIVSLGVGIPITAIAAHDAGLMGVGFSWAGIAVVNGIFNFGRNRHRR</sequence>
<feature type="transmembrane region" description="Helical" evidence="1">
    <location>
        <begin position="95"/>
        <end position="114"/>
    </location>
</feature>